<dbReference type="InterPro" id="IPR006223">
    <property type="entry name" value="GcvT"/>
</dbReference>
<comment type="subunit">
    <text evidence="3 10">The glycine cleavage system is composed of four proteins: P, T, L and H.</text>
</comment>
<organism evidence="13 14">
    <name type="scientific">Conidiobolus coronatus (strain ATCC 28846 / CBS 209.66 / NRRL 28638)</name>
    <name type="common">Delacroixia coronata</name>
    <dbReference type="NCBI Taxonomy" id="796925"/>
    <lineage>
        <taxon>Eukaryota</taxon>
        <taxon>Fungi</taxon>
        <taxon>Fungi incertae sedis</taxon>
        <taxon>Zoopagomycota</taxon>
        <taxon>Entomophthoromycotina</taxon>
        <taxon>Entomophthoromycetes</taxon>
        <taxon>Entomophthorales</taxon>
        <taxon>Ancylistaceae</taxon>
        <taxon>Conidiobolus</taxon>
    </lineage>
</organism>
<keyword evidence="4 10" id="KW-0032">Aminotransferase</keyword>
<evidence type="ECO:0000256" key="3">
    <source>
        <dbReference type="ARBA" id="ARBA00011690"/>
    </source>
</evidence>
<dbReference type="InterPro" id="IPR028896">
    <property type="entry name" value="GcvT/YgfZ/DmdA"/>
</dbReference>
<evidence type="ECO:0000256" key="5">
    <source>
        <dbReference type="ARBA" id="ARBA00022679"/>
    </source>
</evidence>
<feature type="binding site" evidence="9">
    <location>
        <position position="236"/>
    </location>
    <ligand>
        <name>substrate</name>
    </ligand>
</feature>
<dbReference type="FunFam" id="3.30.1360.120:FF:000014">
    <property type="entry name" value="Aminomethyltransferase"/>
    <property type="match status" value="1"/>
</dbReference>
<dbReference type="GO" id="GO:0006730">
    <property type="term" value="P:one-carbon metabolic process"/>
    <property type="evidence" value="ECO:0007669"/>
    <property type="project" value="EnsemblFungi"/>
</dbReference>
<gene>
    <name evidence="13" type="ORF">CONCODRAFT_9956</name>
</gene>
<comment type="similarity">
    <text evidence="2 10">Belongs to the GcvT family.</text>
</comment>
<dbReference type="InterPro" id="IPR027266">
    <property type="entry name" value="TrmE/GcvT-like"/>
</dbReference>
<evidence type="ECO:0000313" key="14">
    <source>
        <dbReference type="Proteomes" id="UP000070444"/>
    </source>
</evidence>
<name>A0A137NZ17_CONC2</name>
<keyword evidence="7 10" id="KW-0496">Mitochondrion</keyword>
<dbReference type="SUPFAM" id="SSF101790">
    <property type="entry name" value="Aminomethyltransferase beta-barrel domain"/>
    <property type="match status" value="1"/>
</dbReference>
<dbReference type="FunFam" id="2.40.30.110:FF:000002">
    <property type="entry name" value="Aminomethyltransferase"/>
    <property type="match status" value="1"/>
</dbReference>
<dbReference type="FunFam" id="3.30.70.1400:FF:000001">
    <property type="entry name" value="Aminomethyltransferase"/>
    <property type="match status" value="1"/>
</dbReference>
<reference evidence="13 14" key="1">
    <citation type="journal article" date="2015" name="Genome Biol. Evol.">
        <title>Phylogenomic analyses indicate that early fungi evolved digesting cell walls of algal ancestors of land plants.</title>
        <authorList>
            <person name="Chang Y."/>
            <person name="Wang S."/>
            <person name="Sekimoto S."/>
            <person name="Aerts A.L."/>
            <person name="Choi C."/>
            <person name="Clum A."/>
            <person name="LaButti K.M."/>
            <person name="Lindquist E.A."/>
            <person name="Yee Ngan C."/>
            <person name="Ohm R.A."/>
            <person name="Salamov A.A."/>
            <person name="Grigoriev I.V."/>
            <person name="Spatafora J.W."/>
            <person name="Berbee M.L."/>
        </authorList>
    </citation>
    <scope>NUCLEOTIDE SEQUENCE [LARGE SCALE GENOMIC DNA]</scope>
    <source>
        <strain evidence="13 14">NRRL 28638</strain>
    </source>
</reference>
<keyword evidence="5 10" id="KW-0808">Transferase</keyword>
<dbReference type="Gene3D" id="4.10.1250.10">
    <property type="entry name" value="Aminomethyltransferase fragment"/>
    <property type="match status" value="1"/>
</dbReference>
<dbReference type="OrthoDB" id="10263536at2759"/>
<evidence type="ECO:0000259" key="12">
    <source>
        <dbReference type="Pfam" id="PF08669"/>
    </source>
</evidence>
<dbReference type="GO" id="GO:0005739">
    <property type="term" value="C:mitochondrion"/>
    <property type="evidence" value="ECO:0007669"/>
    <property type="project" value="UniProtKB-SubCell"/>
</dbReference>
<dbReference type="SUPFAM" id="SSF103025">
    <property type="entry name" value="Folate-binding domain"/>
    <property type="match status" value="1"/>
</dbReference>
<evidence type="ECO:0000259" key="11">
    <source>
        <dbReference type="Pfam" id="PF01571"/>
    </source>
</evidence>
<dbReference type="InterPro" id="IPR029043">
    <property type="entry name" value="GcvT/YgfZ_C"/>
</dbReference>
<evidence type="ECO:0000313" key="13">
    <source>
        <dbReference type="EMBL" id="KXN67891.1"/>
    </source>
</evidence>
<dbReference type="Pfam" id="PF08669">
    <property type="entry name" value="GCV_T_C"/>
    <property type="match status" value="1"/>
</dbReference>
<comment type="function">
    <text evidence="10">The glycine cleavage system catalyzes the degradation of glycine.</text>
</comment>
<evidence type="ECO:0000256" key="7">
    <source>
        <dbReference type="ARBA" id="ARBA00023128"/>
    </source>
</evidence>
<dbReference type="GO" id="GO:0008483">
    <property type="term" value="F:transaminase activity"/>
    <property type="evidence" value="ECO:0007669"/>
    <property type="project" value="UniProtKB-KW"/>
</dbReference>
<dbReference type="NCBIfam" id="NF001567">
    <property type="entry name" value="PRK00389.1"/>
    <property type="match status" value="1"/>
</dbReference>
<evidence type="ECO:0000256" key="6">
    <source>
        <dbReference type="ARBA" id="ARBA00022946"/>
    </source>
</evidence>
<dbReference type="Proteomes" id="UP000070444">
    <property type="component" value="Unassembled WGS sequence"/>
</dbReference>
<protein>
    <recommendedName>
        <fullName evidence="10">Aminomethyltransferase</fullName>
        <ecNumber evidence="10">2.1.2.10</ecNumber>
    </recommendedName>
    <alternativeName>
        <fullName evidence="10">Glycine cleavage system T protein</fullName>
    </alternativeName>
</protein>
<dbReference type="EC" id="2.1.2.10" evidence="10"/>
<dbReference type="AlphaFoldDB" id="A0A137NZ17"/>
<evidence type="ECO:0000256" key="1">
    <source>
        <dbReference type="ARBA" id="ARBA00004173"/>
    </source>
</evidence>
<dbReference type="NCBIfam" id="TIGR00528">
    <property type="entry name" value="gcvT"/>
    <property type="match status" value="1"/>
</dbReference>
<evidence type="ECO:0000256" key="10">
    <source>
        <dbReference type="RuleBase" id="RU003981"/>
    </source>
</evidence>
<dbReference type="InterPro" id="IPR006222">
    <property type="entry name" value="GCVT_N"/>
</dbReference>
<feature type="domain" description="GCVT N-terminal" evidence="11">
    <location>
        <begin position="42"/>
        <end position="298"/>
    </location>
</feature>
<comment type="catalytic activity">
    <reaction evidence="8 10">
        <text>N(6)-[(R)-S(8)-aminomethyldihydrolipoyl]-L-lysyl-[protein] + (6S)-5,6,7,8-tetrahydrofolate = N(6)-[(R)-dihydrolipoyl]-L-lysyl-[protein] + (6R)-5,10-methylene-5,6,7,8-tetrahydrofolate + NH4(+)</text>
        <dbReference type="Rhea" id="RHEA:16945"/>
        <dbReference type="Rhea" id="RHEA-COMP:10475"/>
        <dbReference type="Rhea" id="RHEA-COMP:10492"/>
        <dbReference type="ChEBI" id="CHEBI:15636"/>
        <dbReference type="ChEBI" id="CHEBI:28938"/>
        <dbReference type="ChEBI" id="CHEBI:57453"/>
        <dbReference type="ChEBI" id="CHEBI:83100"/>
        <dbReference type="ChEBI" id="CHEBI:83143"/>
        <dbReference type="EC" id="2.1.2.10"/>
    </reaction>
</comment>
<dbReference type="STRING" id="796925.A0A137NZ17"/>
<dbReference type="EMBL" id="KQ964607">
    <property type="protein sequence ID" value="KXN67891.1"/>
    <property type="molecule type" value="Genomic_DNA"/>
</dbReference>
<dbReference type="PIRSF" id="PIRSF006487">
    <property type="entry name" value="GcvT"/>
    <property type="match status" value="1"/>
</dbReference>
<proteinExistence type="inferred from homology"/>
<keyword evidence="14" id="KW-1185">Reference proteome</keyword>
<dbReference type="FunFam" id="4.10.1250.10:FF:000002">
    <property type="entry name" value="Aminomethyltransferase"/>
    <property type="match status" value="1"/>
</dbReference>
<comment type="subcellular location">
    <subcellularLocation>
        <location evidence="1 10">Mitochondrion</location>
    </subcellularLocation>
</comment>
<dbReference type="Gene3D" id="3.30.1360.120">
    <property type="entry name" value="Probable tRNA modification gtpase trme, domain 1"/>
    <property type="match status" value="1"/>
</dbReference>
<evidence type="ECO:0000256" key="2">
    <source>
        <dbReference type="ARBA" id="ARBA00008609"/>
    </source>
</evidence>
<sequence length="406" mass="43806">MTRVIINQVAGSRSVLNKLTKSGVQVRGFAAASEEALRKTQLYDFHVQHGGTMVGFAGWSLPVKYDDLSVIQSHIHTRENASIFDVSHMLQSKLTGADRVKFIERLVVGDIEGLKSGEATLSLFTNENGGIIDDTIVTKHDNHVYIVSNAGCADKDLAHIRAQLAKFQNEGGDVDFQVVEDHSLLALQGPKAAKALQELTNTDLSQMNFMTAKATGINGVDCHLARSGYTGEDGFEISVPHSEAVALAEKLLKNGDVKLAGLGARDSLRLEAGLCLYGNDLDETISPLEGTLLWTIGKRRRAEGGFLGAEKIIPQIKGGVSKKRVGLLVQGAPARENAIIYDLEDKEIGRVTSGCPSPILKKNIAIGYVNTPFAKSGTQLKVKVRSKVSPAVVTKMPFVPSNYFKV</sequence>
<dbReference type="OMA" id="MPVQYPA"/>
<dbReference type="PANTHER" id="PTHR43757">
    <property type="entry name" value="AMINOMETHYLTRANSFERASE"/>
    <property type="match status" value="1"/>
</dbReference>
<accession>A0A137NZ17</accession>
<dbReference type="InterPro" id="IPR013977">
    <property type="entry name" value="GcvT_C"/>
</dbReference>
<evidence type="ECO:0000256" key="9">
    <source>
        <dbReference type="PIRSR" id="PIRSR006487-1"/>
    </source>
</evidence>
<keyword evidence="6 10" id="KW-0809">Transit peptide</keyword>
<dbReference type="Gene3D" id="2.40.30.110">
    <property type="entry name" value="Aminomethyltransferase beta-barrel domains"/>
    <property type="match status" value="1"/>
</dbReference>
<dbReference type="GO" id="GO:0005960">
    <property type="term" value="C:glycine cleavage complex"/>
    <property type="evidence" value="ECO:0007669"/>
    <property type="project" value="EnsemblFungi"/>
</dbReference>
<dbReference type="Gene3D" id="3.30.70.1400">
    <property type="entry name" value="Aminomethyltransferase beta-barrel domains"/>
    <property type="match status" value="1"/>
</dbReference>
<dbReference type="GO" id="GO:0004047">
    <property type="term" value="F:aminomethyltransferase activity"/>
    <property type="evidence" value="ECO:0007669"/>
    <property type="project" value="UniProtKB-EC"/>
</dbReference>
<dbReference type="GO" id="GO:0006546">
    <property type="term" value="P:glycine catabolic process"/>
    <property type="evidence" value="ECO:0007669"/>
    <property type="project" value="InterPro"/>
</dbReference>
<evidence type="ECO:0000256" key="8">
    <source>
        <dbReference type="ARBA" id="ARBA00047665"/>
    </source>
</evidence>
<dbReference type="Pfam" id="PF01571">
    <property type="entry name" value="GCV_T"/>
    <property type="match status" value="1"/>
</dbReference>
<feature type="domain" description="Aminomethyltransferase C-terminal" evidence="12">
    <location>
        <begin position="322"/>
        <end position="399"/>
    </location>
</feature>
<evidence type="ECO:0000256" key="4">
    <source>
        <dbReference type="ARBA" id="ARBA00022576"/>
    </source>
</evidence>
<dbReference type="PANTHER" id="PTHR43757:SF2">
    <property type="entry name" value="AMINOMETHYLTRANSFERASE, MITOCHONDRIAL"/>
    <property type="match status" value="1"/>
</dbReference>